<dbReference type="OrthoDB" id="3710927at2"/>
<evidence type="ECO:0000313" key="2">
    <source>
        <dbReference type="Proteomes" id="UP000236146"/>
    </source>
</evidence>
<sequence>MSGNTYTAENGFVITDDIVDKWAKEAEDNFSGAIVTEFTGRAWEDETQPLKPRTVRLSDTVWHLIEADAKRRKMTVSAWTRKAILNELSSEIAAQR</sequence>
<reference evidence="1 2" key="1">
    <citation type="submission" date="2016-10" db="EMBL/GenBank/DDBJ databases">
        <authorList>
            <person name="Varghese N."/>
        </authorList>
    </citation>
    <scope>NUCLEOTIDE SEQUENCE [LARGE SCALE GENOMIC DNA]</scope>
    <source>
        <strain evidence="1 2">KA00225</strain>
    </source>
</reference>
<dbReference type="AlphaFoldDB" id="A0A2K1SUE7"/>
<gene>
    <name evidence="1" type="ORF">BFS05_03660</name>
</gene>
<evidence type="ECO:0000313" key="1">
    <source>
        <dbReference type="EMBL" id="PNS43163.1"/>
    </source>
</evidence>
<proteinExistence type="predicted"/>
<dbReference type="EMBL" id="MNLH01000003">
    <property type="protein sequence ID" value="PNS43163.1"/>
    <property type="molecule type" value="Genomic_DNA"/>
</dbReference>
<protein>
    <submittedName>
        <fullName evidence="1">Uncharacterized protein</fullName>
    </submittedName>
</protein>
<name>A0A2K1SUE7_GARVA</name>
<accession>A0A2K1SUE7</accession>
<organism evidence="1 2">
    <name type="scientific">Gardnerella vaginalis</name>
    <dbReference type="NCBI Taxonomy" id="2702"/>
    <lineage>
        <taxon>Bacteria</taxon>
        <taxon>Bacillati</taxon>
        <taxon>Actinomycetota</taxon>
        <taxon>Actinomycetes</taxon>
        <taxon>Bifidobacteriales</taxon>
        <taxon>Bifidobacteriaceae</taxon>
        <taxon>Gardnerella</taxon>
    </lineage>
</organism>
<dbReference type="RefSeq" id="WP_103084654.1">
    <property type="nucleotide sequence ID" value="NZ_JBLLPE010000007.1"/>
</dbReference>
<dbReference type="Proteomes" id="UP000236146">
    <property type="component" value="Unassembled WGS sequence"/>
</dbReference>
<comment type="caution">
    <text evidence="1">The sequence shown here is derived from an EMBL/GenBank/DDBJ whole genome shotgun (WGS) entry which is preliminary data.</text>
</comment>